<dbReference type="EMBL" id="QVTD01000008">
    <property type="protein sequence ID" value="RFU62989.1"/>
    <property type="molecule type" value="Genomic_DNA"/>
</dbReference>
<accession>A0A372LB33</accession>
<comment type="caution">
    <text evidence="4">The sequence shown here is derived from an EMBL/GenBank/DDBJ whole genome shotgun (WGS) entry which is preliminary data.</text>
</comment>
<evidence type="ECO:0000313" key="4">
    <source>
        <dbReference type="EMBL" id="RFU62989.1"/>
    </source>
</evidence>
<proteinExistence type="inferred from homology"/>
<dbReference type="InterPro" id="IPR013549">
    <property type="entry name" value="DUF1731"/>
</dbReference>
<dbReference type="PANTHER" id="PTHR11092">
    <property type="entry name" value="SUGAR NUCLEOTIDE EPIMERASE RELATED"/>
    <property type="match status" value="1"/>
</dbReference>
<dbReference type="InterPro" id="IPR001509">
    <property type="entry name" value="Epimerase_deHydtase"/>
</dbReference>
<evidence type="ECO:0000256" key="1">
    <source>
        <dbReference type="ARBA" id="ARBA00009353"/>
    </source>
</evidence>
<dbReference type="Pfam" id="PF08338">
    <property type="entry name" value="DUF1731"/>
    <property type="match status" value="1"/>
</dbReference>
<feature type="domain" description="DUF1731" evidence="3">
    <location>
        <begin position="253"/>
        <end position="299"/>
    </location>
</feature>
<name>A0A372LB33_9BACI</name>
<dbReference type="OrthoDB" id="9801773at2"/>
<dbReference type="InterPro" id="IPR036291">
    <property type="entry name" value="NAD(P)-bd_dom_sf"/>
</dbReference>
<dbReference type="AlphaFoldDB" id="A0A372LB33"/>
<gene>
    <name evidence="4" type="ORF">D0466_13690</name>
</gene>
<dbReference type="CDD" id="cd05242">
    <property type="entry name" value="SDR_a8"/>
    <property type="match status" value="1"/>
</dbReference>
<comment type="similarity">
    <text evidence="1">Belongs to the NAD(P)-dependent epimerase/dehydratase family. SDR39U1 subfamily.</text>
</comment>
<dbReference type="NCBIfam" id="TIGR01777">
    <property type="entry name" value="yfcH"/>
    <property type="match status" value="1"/>
</dbReference>
<dbReference type="Gene3D" id="3.40.50.720">
    <property type="entry name" value="NAD(P)-binding Rossmann-like Domain"/>
    <property type="match status" value="1"/>
</dbReference>
<dbReference type="RefSeq" id="WP_117323117.1">
    <property type="nucleotide sequence ID" value="NZ_QVTD01000008.1"/>
</dbReference>
<dbReference type="InterPro" id="IPR010099">
    <property type="entry name" value="SDR39U1"/>
</dbReference>
<evidence type="ECO:0000259" key="3">
    <source>
        <dbReference type="Pfam" id="PF08338"/>
    </source>
</evidence>
<sequence length="301" mass="33594">MKIAISGGSGFIGTALTKALLKEKHELFILTRNPDRKNSSKSVQYVQWLADAAKPEAHLEGLDVFINLAGESLNSGRWTSERKRRIVESRVQSVNEIARILSLLEKQPETVINASAIGFYGTSEVEEFTEDTNSPGNDFLARTVNLWEKEASKVKPFTSRLVLARFGVILGKKEGALPRIAMPYKLFAGGKIGSGRQWMSWIHIEDVVRALMFCINDKDIQGPVNFVAPTPTKMDSFGRNVAEVLHKPHWFPVPSFLLKTVLGEMSVLVLEGQKIVPEKLVSHGFTFAYPELKPALEDLFR</sequence>
<feature type="domain" description="NAD-dependent epimerase/dehydratase" evidence="2">
    <location>
        <begin position="3"/>
        <end position="218"/>
    </location>
</feature>
<protein>
    <submittedName>
        <fullName evidence="4">TIGR01777 family protein</fullName>
    </submittedName>
</protein>
<evidence type="ECO:0000313" key="5">
    <source>
        <dbReference type="Proteomes" id="UP000262939"/>
    </source>
</evidence>
<reference evidence="4 5" key="1">
    <citation type="submission" date="2018-08" db="EMBL/GenBank/DDBJ databases">
        <title>Bacillus chawlae sp. nov., Bacillus glennii sp. nov., and Bacillus saganii sp. nov. Isolated from the Vehicle Assembly Building at Kennedy Space Center where the Viking Spacecraft were Assembled.</title>
        <authorList>
            <person name="Seuylemezian A."/>
            <person name="Vaishampayan P."/>
        </authorList>
    </citation>
    <scope>NUCLEOTIDE SEQUENCE [LARGE SCALE GENOMIC DNA]</scope>
    <source>
        <strain evidence="4 5">V44-8</strain>
    </source>
</reference>
<dbReference type="Proteomes" id="UP000262939">
    <property type="component" value="Unassembled WGS sequence"/>
</dbReference>
<dbReference type="SUPFAM" id="SSF51735">
    <property type="entry name" value="NAD(P)-binding Rossmann-fold domains"/>
    <property type="match status" value="1"/>
</dbReference>
<keyword evidence="5" id="KW-1185">Reference proteome</keyword>
<organism evidence="4 5">
    <name type="scientific">Peribacillus glennii</name>
    <dbReference type="NCBI Taxonomy" id="2303991"/>
    <lineage>
        <taxon>Bacteria</taxon>
        <taxon>Bacillati</taxon>
        <taxon>Bacillota</taxon>
        <taxon>Bacilli</taxon>
        <taxon>Bacillales</taxon>
        <taxon>Bacillaceae</taxon>
        <taxon>Peribacillus</taxon>
    </lineage>
</organism>
<dbReference type="PANTHER" id="PTHR11092:SF0">
    <property type="entry name" value="EPIMERASE FAMILY PROTEIN SDR39U1"/>
    <property type="match status" value="1"/>
</dbReference>
<evidence type="ECO:0000259" key="2">
    <source>
        <dbReference type="Pfam" id="PF01370"/>
    </source>
</evidence>
<dbReference type="Pfam" id="PF01370">
    <property type="entry name" value="Epimerase"/>
    <property type="match status" value="1"/>
</dbReference>